<reference evidence="1" key="1">
    <citation type="journal article" date="2020" name="mSystems">
        <title>Genome- and Community-Level Interaction Insights into Carbon Utilization and Element Cycling Functions of Hydrothermarchaeota in Hydrothermal Sediment.</title>
        <authorList>
            <person name="Zhou Z."/>
            <person name="Liu Y."/>
            <person name="Xu W."/>
            <person name="Pan J."/>
            <person name="Luo Z.H."/>
            <person name="Li M."/>
        </authorList>
    </citation>
    <scope>NUCLEOTIDE SEQUENCE [LARGE SCALE GENOMIC DNA]</scope>
    <source>
        <strain evidence="1">SpSt-587</strain>
    </source>
</reference>
<dbReference type="AlphaFoldDB" id="A0A7J3M0H5"/>
<accession>A0A7J3M0H5</accession>
<proteinExistence type="predicted"/>
<organism evidence="1">
    <name type="scientific">Archaeoglobus fulgidus</name>
    <dbReference type="NCBI Taxonomy" id="2234"/>
    <lineage>
        <taxon>Archaea</taxon>
        <taxon>Methanobacteriati</taxon>
        <taxon>Methanobacteriota</taxon>
        <taxon>Archaeoglobi</taxon>
        <taxon>Archaeoglobales</taxon>
        <taxon>Archaeoglobaceae</taxon>
        <taxon>Archaeoglobus</taxon>
    </lineage>
</organism>
<comment type="caution">
    <text evidence="1">The sequence shown here is derived from an EMBL/GenBank/DDBJ whole genome shotgun (WGS) entry which is preliminary data.</text>
</comment>
<evidence type="ECO:0000313" key="1">
    <source>
        <dbReference type="EMBL" id="HGT82391.1"/>
    </source>
</evidence>
<gene>
    <name evidence="1" type="ORF">ENT52_01505</name>
</gene>
<name>A0A7J3M0H5_ARCFL</name>
<sequence>MGLAEVYKEFVNLLQLSDDERKAKAIEEFFRKLNTMQLPDYFNWAEEVFEEINVKKRRKESVENTNTSTMNSLNSKPRDNFKIFYGYRCFLP</sequence>
<protein>
    <submittedName>
        <fullName evidence="1">Uncharacterized protein</fullName>
    </submittedName>
</protein>
<dbReference type="EMBL" id="DSYZ01000034">
    <property type="protein sequence ID" value="HGT82391.1"/>
    <property type="molecule type" value="Genomic_DNA"/>
</dbReference>